<feature type="domain" description="Lipase" evidence="6">
    <location>
        <begin position="58"/>
        <end position="332"/>
    </location>
</feature>
<comment type="similarity">
    <text evidence="2 4">Belongs to the AB hydrolase superfamily. Lipase family.</text>
</comment>
<keyword evidence="3" id="KW-0964">Secreted</keyword>
<dbReference type="InterPro" id="IPR013818">
    <property type="entry name" value="Lipase"/>
</dbReference>
<gene>
    <name evidence="7" type="ORF">GWI33_020604</name>
</gene>
<sequence>MSFYVAFVLALLCCHGCKGSNTSDISEEYLSELLVLRNVTEQLNLLDVVYELPLELVDFQESNVYFYVYTKLSPLGTKLDYDESNRLSSVLGFSTNVPTVFIIHGWMNSYQSGVNTDIITPLLAYDNVNIISVDWSSYSFLLYTLARLNVPNVGKTVGYFIESMLSNYDYSADDIVVVGHSLGAHVAGIAGKKLNGTLGVIVGLDPAGPLFFESDTSGRLNVGDAQYVEAIHTDGSLFGVNYDVGNIDFWPNGGYVQPDCIVLLSTCSHMKSYLYFAESLSNDQFYARQCDSYSDYTGGECADNTVTLMGSLSFNTSLTGNFYLNTSSTSPYGLGNIYDS</sequence>
<dbReference type="PANTHER" id="PTHR11610:SF190">
    <property type="entry name" value="VITELLOGENIN-3-LIKE PROTEIN"/>
    <property type="match status" value="1"/>
</dbReference>
<protein>
    <recommendedName>
        <fullName evidence="6">Lipase domain-containing protein</fullName>
    </recommendedName>
</protein>
<evidence type="ECO:0000256" key="2">
    <source>
        <dbReference type="ARBA" id="ARBA00010701"/>
    </source>
</evidence>
<dbReference type="OrthoDB" id="199913at2759"/>
<dbReference type="CDD" id="cd00707">
    <property type="entry name" value="Pancreat_lipase_like"/>
    <property type="match status" value="1"/>
</dbReference>
<evidence type="ECO:0000256" key="4">
    <source>
        <dbReference type="RuleBase" id="RU004262"/>
    </source>
</evidence>
<comment type="subcellular location">
    <subcellularLocation>
        <location evidence="1">Secreted</location>
    </subcellularLocation>
</comment>
<proteinExistence type="inferred from homology"/>
<dbReference type="PANTHER" id="PTHR11610">
    <property type="entry name" value="LIPASE"/>
    <property type="match status" value="1"/>
</dbReference>
<comment type="caution">
    <text evidence="7">The sequence shown here is derived from an EMBL/GenBank/DDBJ whole genome shotgun (WGS) entry which is preliminary data.</text>
</comment>
<reference evidence="7" key="1">
    <citation type="submission" date="2020-08" db="EMBL/GenBank/DDBJ databases">
        <title>Genome sequencing and assembly of the red palm weevil Rhynchophorus ferrugineus.</title>
        <authorList>
            <person name="Dias G.B."/>
            <person name="Bergman C.M."/>
            <person name="Manee M."/>
        </authorList>
    </citation>
    <scope>NUCLEOTIDE SEQUENCE</scope>
    <source>
        <strain evidence="7">AA-2017</strain>
        <tissue evidence="7">Whole larva</tissue>
    </source>
</reference>
<dbReference type="GO" id="GO:0016298">
    <property type="term" value="F:lipase activity"/>
    <property type="evidence" value="ECO:0007669"/>
    <property type="project" value="InterPro"/>
</dbReference>
<feature type="signal peptide" evidence="5">
    <location>
        <begin position="1"/>
        <end position="19"/>
    </location>
</feature>
<dbReference type="GO" id="GO:0005615">
    <property type="term" value="C:extracellular space"/>
    <property type="evidence" value="ECO:0007669"/>
    <property type="project" value="TreeGrafter"/>
</dbReference>
<dbReference type="InterPro" id="IPR000734">
    <property type="entry name" value="TAG_lipase"/>
</dbReference>
<evidence type="ECO:0000256" key="3">
    <source>
        <dbReference type="ARBA" id="ARBA00022525"/>
    </source>
</evidence>
<dbReference type="PRINTS" id="PR00821">
    <property type="entry name" value="TAGLIPASE"/>
</dbReference>
<evidence type="ECO:0000256" key="1">
    <source>
        <dbReference type="ARBA" id="ARBA00004613"/>
    </source>
</evidence>
<dbReference type="InterPro" id="IPR033906">
    <property type="entry name" value="Lipase_N"/>
</dbReference>
<evidence type="ECO:0000256" key="5">
    <source>
        <dbReference type="SAM" id="SignalP"/>
    </source>
</evidence>
<dbReference type="Pfam" id="PF00151">
    <property type="entry name" value="Lipase"/>
    <property type="match status" value="1"/>
</dbReference>
<organism evidence="7 8">
    <name type="scientific">Rhynchophorus ferrugineus</name>
    <name type="common">Red palm weevil</name>
    <name type="synonym">Curculio ferrugineus</name>
    <dbReference type="NCBI Taxonomy" id="354439"/>
    <lineage>
        <taxon>Eukaryota</taxon>
        <taxon>Metazoa</taxon>
        <taxon>Ecdysozoa</taxon>
        <taxon>Arthropoda</taxon>
        <taxon>Hexapoda</taxon>
        <taxon>Insecta</taxon>
        <taxon>Pterygota</taxon>
        <taxon>Neoptera</taxon>
        <taxon>Endopterygota</taxon>
        <taxon>Coleoptera</taxon>
        <taxon>Polyphaga</taxon>
        <taxon>Cucujiformia</taxon>
        <taxon>Curculionidae</taxon>
        <taxon>Dryophthorinae</taxon>
        <taxon>Rhynchophorus</taxon>
    </lineage>
</organism>
<evidence type="ECO:0000313" key="8">
    <source>
        <dbReference type="Proteomes" id="UP000625711"/>
    </source>
</evidence>
<dbReference type="Proteomes" id="UP000625711">
    <property type="component" value="Unassembled WGS sequence"/>
</dbReference>
<dbReference type="GO" id="GO:0016042">
    <property type="term" value="P:lipid catabolic process"/>
    <property type="evidence" value="ECO:0007669"/>
    <property type="project" value="TreeGrafter"/>
</dbReference>
<dbReference type="EMBL" id="JAACXV010014575">
    <property type="protein sequence ID" value="KAF7266027.1"/>
    <property type="molecule type" value="Genomic_DNA"/>
</dbReference>
<evidence type="ECO:0000313" key="7">
    <source>
        <dbReference type="EMBL" id="KAF7266027.1"/>
    </source>
</evidence>
<accession>A0A834HP72</accession>
<feature type="chain" id="PRO_5032268999" description="Lipase domain-containing protein" evidence="5">
    <location>
        <begin position="20"/>
        <end position="340"/>
    </location>
</feature>
<name>A0A834HP72_RHYFE</name>
<dbReference type="AlphaFoldDB" id="A0A834HP72"/>
<dbReference type="Gene3D" id="3.40.50.1820">
    <property type="entry name" value="alpha/beta hydrolase"/>
    <property type="match status" value="1"/>
</dbReference>
<keyword evidence="5" id="KW-0732">Signal</keyword>
<dbReference type="InterPro" id="IPR029058">
    <property type="entry name" value="AB_hydrolase_fold"/>
</dbReference>
<evidence type="ECO:0000259" key="6">
    <source>
        <dbReference type="Pfam" id="PF00151"/>
    </source>
</evidence>
<dbReference type="SUPFAM" id="SSF53474">
    <property type="entry name" value="alpha/beta-Hydrolases"/>
    <property type="match status" value="1"/>
</dbReference>
<keyword evidence="8" id="KW-1185">Reference proteome</keyword>